<evidence type="ECO:0000256" key="3">
    <source>
        <dbReference type="ARBA" id="ARBA00023907"/>
    </source>
</evidence>
<protein>
    <recommendedName>
        <fullName evidence="3">Leucine-rich repeat protein SHOC-2</fullName>
    </recommendedName>
    <alternativeName>
        <fullName evidence="6">Protein soc-2 homolog</fullName>
    </alternativeName>
    <alternativeName>
        <fullName evidence="4 5">protein Sur-8 homolog</fullName>
    </alternativeName>
</protein>
<dbReference type="GeneID" id="114865391"/>
<dbReference type="PANTHER" id="PTHR48051:SF54">
    <property type="entry name" value="LEUCINE-RICH REPEAT-CONTAINING PROTEIN"/>
    <property type="match status" value="1"/>
</dbReference>
<dbReference type="CTD" id="100130742"/>
<proteinExistence type="predicted"/>
<dbReference type="AlphaFoldDB" id="A0A6P7NWH0"/>
<dbReference type="InterPro" id="IPR050216">
    <property type="entry name" value="LRR_domain-containing"/>
</dbReference>
<dbReference type="SMART" id="SM00364">
    <property type="entry name" value="LRR_BAC"/>
    <property type="match status" value="6"/>
</dbReference>
<dbReference type="RefSeq" id="XP_029022318.1">
    <property type="nucleotide sequence ID" value="XM_029166485.3"/>
</dbReference>
<dbReference type="InParanoid" id="A0A6P7NWH0"/>
<keyword evidence="2" id="KW-0677">Repeat</keyword>
<dbReference type="GO" id="GO:0005737">
    <property type="term" value="C:cytoplasm"/>
    <property type="evidence" value="ECO:0007669"/>
    <property type="project" value="TreeGrafter"/>
</dbReference>
<gene>
    <name evidence="8" type="primary">lrrc69</name>
</gene>
<evidence type="ECO:0000256" key="4">
    <source>
        <dbReference type="ARBA" id="ARBA00029588"/>
    </source>
</evidence>
<dbReference type="PANTHER" id="PTHR48051">
    <property type="match status" value="1"/>
</dbReference>
<dbReference type="SMART" id="SM00369">
    <property type="entry name" value="LRR_TYP"/>
    <property type="match status" value="7"/>
</dbReference>
<evidence type="ECO:0000313" key="8">
    <source>
        <dbReference type="RefSeq" id="XP_029022318.1"/>
    </source>
</evidence>
<keyword evidence="1" id="KW-0433">Leucine-rich repeat</keyword>
<accession>A0A6P7NWH0</accession>
<dbReference type="PROSITE" id="PS51450">
    <property type="entry name" value="LRR"/>
    <property type="match status" value="2"/>
</dbReference>
<dbReference type="Proteomes" id="UP000515150">
    <property type="component" value="Chromosome 11"/>
</dbReference>
<dbReference type="InterPro" id="IPR001611">
    <property type="entry name" value="Leu-rich_rpt"/>
</dbReference>
<evidence type="ECO:0000256" key="2">
    <source>
        <dbReference type="ARBA" id="ARBA00022737"/>
    </source>
</evidence>
<reference evidence="8" key="1">
    <citation type="submission" date="2025-08" db="UniProtKB">
        <authorList>
            <consortium name="RefSeq"/>
        </authorList>
    </citation>
    <scope>IDENTIFICATION</scope>
</reference>
<evidence type="ECO:0000256" key="5">
    <source>
        <dbReference type="ARBA" id="ARBA00029998"/>
    </source>
</evidence>
<sequence length="348" mass="38839">MAVSAFRALCGKSTSLNLSSRKMKEVPECVYTLTKLSALLLNNNTITALPVQLLALQHLTELNLGNNALTEVPAVLGHVQSLKKLYLFSNHITAVPPDVIGGLQNLIVLNLNHNHIQRLPPEIKSLRKLQHLSVLDNQLEDVPEDLGHLTELREINLTSNRLTRLPKQLYQCKGLTKIHAARNRLSSLPEGIGKLKQLAVLDVAGNKLSMFPTEFHLLPLRELYCEGNSFVRREPTSSVQKAEVLTLKELAARLVLREDRGGVSLVHRMLPRYPGLRSMLLEASRCALCPGPFLTTWLECVHFVSLRKVGKLRSPLTVPVRARLCSYACFNVKGHSYYAVATRHVEPN</sequence>
<evidence type="ECO:0000256" key="1">
    <source>
        <dbReference type="ARBA" id="ARBA00022614"/>
    </source>
</evidence>
<evidence type="ECO:0000256" key="6">
    <source>
        <dbReference type="ARBA" id="ARBA00032455"/>
    </source>
</evidence>
<dbReference type="KEGG" id="bspl:114865391"/>
<dbReference type="InterPro" id="IPR003591">
    <property type="entry name" value="Leu-rich_rpt_typical-subtyp"/>
</dbReference>
<dbReference type="SUPFAM" id="SSF52058">
    <property type="entry name" value="L domain-like"/>
    <property type="match status" value="1"/>
</dbReference>
<dbReference type="Pfam" id="PF13855">
    <property type="entry name" value="LRR_8"/>
    <property type="match status" value="1"/>
</dbReference>
<dbReference type="OrthoDB" id="660555at2759"/>
<evidence type="ECO:0000313" key="7">
    <source>
        <dbReference type="Proteomes" id="UP000515150"/>
    </source>
</evidence>
<keyword evidence="7" id="KW-1185">Reference proteome</keyword>
<dbReference type="Gene3D" id="3.80.10.10">
    <property type="entry name" value="Ribonuclease Inhibitor"/>
    <property type="match status" value="2"/>
</dbReference>
<dbReference type="InterPro" id="IPR032675">
    <property type="entry name" value="LRR_dom_sf"/>
</dbReference>
<name>A0A6P7NWH0_BETSP</name>
<organism evidence="7 8">
    <name type="scientific">Betta splendens</name>
    <name type="common">Siamese fighting fish</name>
    <dbReference type="NCBI Taxonomy" id="158456"/>
    <lineage>
        <taxon>Eukaryota</taxon>
        <taxon>Metazoa</taxon>
        <taxon>Chordata</taxon>
        <taxon>Craniata</taxon>
        <taxon>Vertebrata</taxon>
        <taxon>Euteleostomi</taxon>
        <taxon>Actinopterygii</taxon>
        <taxon>Neopterygii</taxon>
        <taxon>Teleostei</taxon>
        <taxon>Neoteleostei</taxon>
        <taxon>Acanthomorphata</taxon>
        <taxon>Anabantaria</taxon>
        <taxon>Anabantiformes</taxon>
        <taxon>Anabantoidei</taxon>
        <taxon>Osphronemidae</taxon>
        <taxon>Betta</taxon>
    </lineage>
</organism>